<organism evidence="1 2">
    <name type="scientific">Shackletoniella antarctica</name>
    <dbReference type="NCBI Taxonomy" id="268115"/>
    <lineage>
        <taxon>Bacteria</taxon>
        <taxon>Bacillati</taxon>
        <taxon>Cyanobacteriota</taxon>
        <taxon>Cyanophyceae</taxon>
        <taxon>Oculatellales</taxon>
        <taxon>Oculatellaceae</taxon>
        <taxon>Shackletoniella</taxon>
    </lineage>
</organism>
<comment type="caution">
    <text evidence="1">The sequence shown here is derived from an EMBL/GenBank/DDBJ whole genome shotgun (WGS) entry which is preliminary data.</text>
</comment>
<reference evidence="2" key="1">
    <citation type="submission" date="2018-04" db="EMBL/GenBank/DDBJ databases">
        <authorList>
            <person name="Cornet L."/>
        </authorList>
    </citation>
    <scope>NUCLEOTIDE SEQUENCE [LARGE SCALE GENOMIC DNA]</scope>
</reference>
<protein>
    <submittedName>
        <fullName evidence="1">Uncharacterized protein</fullName>
    </submittedName>
</protein>
<dbReference type="AlphaFoldDB" id="A0A2W4XBS5"/>
<accession>A0A2W4XBS5</accession>
<proteinExistence type="predicted"/>
<evidence type="ECO:0000313" key="1">
    <source>
        <dbReference type="EMBL" id="PZO33391.1"/>
    </source>
</evidence>
<reference evidence="1 2" key="2">
    <citation type="submission" date="2018-06" db="EMBL/GenBank/DDBJ databases">
        <title>Metagenomic assembly of (sub)arctic Cyanobacteria and their associated microbiome from non-axenic cultures.</title>
        <authorList>
            <person name="Baurain D."/>
        </authorList>
    </citation>
    <scope>NUCLEOTIDE SEQUENCE [LARGE SCALE GENOMIC DNA]</scope>
    <source>
        <strain evidence="1">ULC041bin1</strain>
    </source>
</reference>
<gene>
    <name evidence="1" type="ORF">DCF17_22045</name>
</gene>
<evidence type="ECO:0000313" key="2">
    <source>
        <dbReference type="Proteomes" id="UP000249081"/>
    </source>
</evidence>
<dbReference type="EMBL" id="QBMN01000258">
    <property type="protein sequence ID" value="PZO33391.1"/>
    <property type="molecule type" value="Genomic_DNA"/>
</dbReference>
<sequence length="60" mass="6760">MSTLIALLLAGIYGGGAFKFWTGFNRTNFTDGKVKFTVLWPLFLALNKPYRENFSRALKG</sequence>
<name>A0A2W4XBS5_9CYAN</name>
<dbReference type="Proteomes" id="UP000249081">
    <property type="component" value="Unassembled WGS sequence"/>
</dbReference>